<dbReference type="Proteomes" id="UP000249239">
    <property type="component" value="Unassembled WGS sequence"/>
</dbReference>
<dbReference type="OrthoDB" id="1521787at2"/>
<comment type="caution">
    <text evidence="2">The sequence shown here is derived from an EMBL/GenBank/DDBJ whole genome shotgun (WGS) entry which is preliminary data.</text>
</comment>
<dbReference type="PANTHER" id="PTHR12147">
    <property type="entry name" value="METALLOPEPTIDASE M28 FAMILY MEMBER"/>
    <property type="match status" value="1"/>
</dbReference>
<evidence type="ECO:0000313" key="3">
    <source>
        <dbReference type="Proteomes" id="UP000249239"/>
    </source>
</evidence>
<evidence type="ECO:0000313" key="2">
    <source>
        <dbReference type="EMBL" id="PZX12317.1"/>
    </source>
</evidence>
<feature type="domain" description="Peptidase M28" evidence="1">
    <location>
        <begin position="90"/>
        <end position="290"/>
    </location>
</feature>
<proteinExistence type="predicted"/>
<dbReference type="AlphaFoldDB" id="A0A2W7N1R4"/>
<evidence type="ECO:0000259" key="1">
    <source>
        <dbReference type="Pfam" id="PF04389"/>
    </source>
</evidence>
<dbReference type="Pfam" id="PF04389">
    <property type="entry name" value="Peptidase_M28"/>
    <property type="match status" value="1"/>
</dbReference>
<dbReference type="EMBL" id="QKZK01000032">
    <property type="protein sequence ID" value="PZX12317.1"/>
    <property type="molecule type" value="Genomic_DNA"/>
</dbReference>
<dbReference type="PANTHER" id="PTHR12147:SF26">
    <property type="entry name" value="PEPTIDASE M28 DOMAIN-CONTAINING PROTEIN"/>
    <property type="match status" value="1"/>
</dbReference>
<dbReference type="InterPro" id="IPR007484">
    <property type="entry name" value="Peptidase_M28"/>
</dbReference>
<accession>A0A2W7N1R4</accession>
<dbReference type="InterPro" id="IPR045175">
    <property type="entry name" value="M28_fam"/>
</dbReference>
<dbReference type="GO" id="GO:0006508">
    <property type="term" value="P:proteolysis"/>
    <property type="evidence" value="ECO:0007669"/>
    <property type="project" value="InterPro"/>
</dbReference>
<protein>
    <submittedName>
        <fullName evidence="2">Peptidase M28-like protein</fullName>
    </submittedName>
</protein>
<keyword evidence="3" id="KW-1185">Reference proteome</keyword>
<reference evidence="2 3" key="1">
    <citation type="submission" date="2018-06" db="EMBL/GenBank/DDBJ databases">
        <title>Genomic Encyclopedia of Archaeal and Bacterial Type Strains, Phase II (KMG-II): from individual species to whole genera.</title>
        <authorList>
            <person name="Goeker M."/>
        </authorList>
    </citation>
    <scope>NUCLEOTIDE SEQUENCE [LARGE SCALE GENOMIC DNA]</scope>
    <source>
        <strain evidence="2 3">DSM 6779</strain>
    </source>
</reference>
<name>A0A2W7N1R4_9BACT</name>
<gene>
    <name evidence="2" type="ORF">LX69_02908</name>
</gene>
<sequence length="484" mass="53362">MMQKLCVIILWVLLMPLSLGAQTLRERMAAHVSFLASDSLQGRGLGTRGKTLARDYVVNAFVDAGLMPFHGQWLQPFGFKVSLVQVSGHNVMGYLPGTDSTLCHEWVVVGAHYDHLGLEVDSDDGTYFPGADDNASGVAMLIETARHLSMNRHRLKRGVIFVAFDAEEIGLRGSSYFVAHPPVPLSSVKVMFSCDMVGMYAKNKGVHLKGIEALAQGDPLAGALAQSHSLTVLNRGFRYEKHTDTDPFGRKGIPAVHLFTGTVSPYHQPGDQAHLLDYDGMVLLNEYFRELVLQLSEASVLTPSDAFVAWQASSTRPKNFSWGLMLTAGEGHHVYDNRYYRANSVPVGSVGGYVQMNLSSHVQLQSELLYDFSGSDHPGGVFRRHSVTVPMSVKLTTGVSSFDSPQLFVLGGPWGRYHFGGDDARFSNVSSMAQYEWGLSYGVGLSVWRLQAGWVCRRAISPLFYWDGDAVRDVSNRVFLGWQF</sequence>
<dbReference type="Gene3D" id="3.40.630.10">
    <property type="entry name" value="Zn peptidases"/>
    <property type="match status" value="1"/>
</dbReference>
<dbReference type="GO" id="GO:0008235">
    <property type="term" value="F:metalloexopeptidase activity"/>
    <property type="evidence" value="ECO:0007669"/>
    <property type="project" value="InterPro"/>
</dbReference>
<organism evidence="2 3">
    <name type="scientific">Breznakibacter xylanolyticus</name>
    <dbReference type="NCBI Taxonomy" id="990"/>
    <lineage>
        <taxon>Bacteria</taxon>
        <taxon>Pseudomonadati</taxon>
        <taxon>Bacteroidota</taxon>
        <taxon>Bacteroidia</taxon>
        <taxon>Marinilabiliales</taxon>
        <taxon>Marinilabiliaceae</taxon>
        <taxon>Breznakibacter</taxon>
    </lineage>
</organism>
<dbReference type="SUPFAM" id="SSF53187">
    <property type="entry name" value="Zn-dependent exopeptidases"/>
    <property type="match status" value="1"/>
</dbReference>